<feature type="transmembrane region" description="Helical" evidence="1">
    <location>
        <begin position="24"/>
        <end position="44"/>
    </location>
</feature>
<evidence type="ECO:0000256" key="1">
    <source>
        <dbReference type="SAM" id="Phobius"/>
    </source>
</evidence>
<evidence type="ECO:0000313" key="2">
    <source>
        <dbReference type="EMBL" id="KAL0580544.1"/>
    </source>
</evidence>
<keyword evidence="1" id="KW-0472">Membrane</keyword>
<keyword evidence="1" id="KW-1133">Transmembrane helix</keyword>
<dbReference type="EMBL" id="JBAHYK010000028">
    <property type="protein sequence ID" value="KAL0580544.1"/>
    <property type="molecule type" value="Genomic_DNA"/>
</dbReference>
<protein>
    <submittedName>
        <fullName evidence="2">Uncharacterized protein</fullName>
    </submittedName>
</protein>
<evidence type="ECO:0000313" key="3">
    <source>
        <dbReference type="Proteomes" id="UP001465976"/>
    </source>
</evidence>
<proteinExistence type="predicted"/>
<feature type="transmembrane region" description="Helical" evidence="1">
    <location>
        <begin position="56"/>
        <end position="77"/>
    </location>
</feature>
<accession>A0ABR3FZ17</accession>
<organism evidence="2 3">
    <name type="scientific">Marasmius crinis-equi</name>
    <dbReference type="NCBI Taxonomy" id="585013"/>
    <lineage>
        <taxon>Eukaryota</taxon>
        <taxon>Fungi</taxon>
        <taxon>Dikarya</taxon>
        <taxon>Basidiomycota</taxon>
        <taxon>Agaricomycotina</taxon>
        <taxon>Agaricomycetes</taxon>
        <taxon>Agaricomycetidae</taxon>
        <taxon>Agaricales</taxon>
        <taxon>Marasmiineae</taxon>
        <taxon>Marasmiaceae</taxon>
        <taxon>Marasmius</taxon>
    </lineage>
</organism>
<sequence>MESSLPQDTRSIIKSILIQNASGVGIPCFLYGIHCVLYGAFIVILRKRKTPNYIQYVIATTALFILFTAGIFLSSVASVHSSLLYLESSSHIPVGYGIAKLSPGLV</sequence>
<name>A0ABR3FZ17_9AGAR</name>
<reference evidence="2 3" key="1">
    <citation type="submission" date="2024-02" db="EMBL/GenBank/DDBJ databases">
        <title>A draft genome for the cacao thread blight pathogen Marasmius crinis-equi.</title>
        <authorList>
            <person name="Cohen S.P."/>
            <person name="Baruah I.K."/>
            <person name="Amoako-Attah I."/>
            <person name="Bukari Y."/>
            <person name="Meinhardt L.W."/>
            <person name="Bailey B.A."/>
        </authorList>
    </citation>
    <scope>NUCLEOTIDE SEQUENCE [LARGE SCALE GENOMIC DNA]</scope>
    <source>
        <strain evidence="2 3">GH-76</strain>
    </source>
</reference>
<gene>
    <name evidence="2" type="ORF">V5O48_001449</name>
</gene>
<comment type="caution">
    <text evidence="2">The sequence shown here is derived from an EMBL/GenBank/DDBJ whole genome shotgun (WGS) entry which is preliminary data.</text>
</comment>
<dbReference type="Proteomes" id="UP001465976">
    <property type="component" value="Unassembled WGS sequence"/>
</dbReference>
<keyword evidence="1" id="KW-0812">Transmembrane</keyword>
<keyword evidence="3" id="KW-1185">Reference proteome</keyword>